<comment type="caution">
    <text evidence="4">The sequence shown here is derived from an EMBL/GenBank/DDBJ whole genome shotgun (WGS) entry which is preliminary data.</text>
</comment>
<keyword evidence="1" id="KW-1133">Transmembrane helix</keyword>
<keyword evidence="1" id="KW-0472">Membrane</keyword>
<feature type="transmembrane region" description="Helical" evidence="1">
    <location>
        <begin position="148"/>
        <end position="172"/>
    </location>
</feature>
<evidence type="ECO:0000259" key="2">
    <source>
        <dbReference type="PROSITE" id="PS50883"/>
    </source>
</evidence>
<evidence type="ECO:0000256" key="1">
    <source>
        <dbReference type="SAM" id="Phobius"/>
    </source>
</evidence>
<evidence type="ECO:0000259" key="3">
    <source>
        <dbReference type="PROSITE" id="PS50887"/>
    </source>
</evidence>
<dbReference type="InterPro" id="IPR000160">
    <property type="entry name" value="GGDEF_dom"/>
</dbReference>
<name>A0A7V7UAR8_9FIRM</name>
<feature type="transmembrane region" description="Helical" evidence="1">
    <location>
        <begin position="317"/>
        <end position="335"/>
    </location>
</feature>
<feature type="transmembrane region" description="Helical" evidence="1">
    <location>
        <begin position="286"/>
        <end position="305"/>
    </location>
</feature>
<dbReference type="InterPro" id="IPR029016">
    <property type="entry name" value="GAF-like_dom_sf"/>
</dbReference>
<dbReference type="Gene3D" id="3.30.70.270">
    <property type="match status" value="1"/>
</dbReference>
<dbReference type="EMBL" id="WAGX01000007">
    <property type="protein sequence ID" value="KAB1436071.1"/>
    <property type="molecule type" value="Genomic_DNA"/>
</dbReference>
<reference evidence="4 5" key="2">
    <citation type="submission" date="2020-02" db="EMBL/GenBank/DDBJ databases">
        <title>Candidatus Galacturonibacter soehngenii shows hetero-acetogenic catabolism of galacturonic acid but lacks a canonical carbon monoxide dehydrogenase/acetyl-CoA synthase complex.</title>
        <authorList>
            <person name="Diender M."/>
            <person name="Stouten G.R."/>
            <person name="Petersen J.F."/>
            <person name="Nielsen P.H."/>
            <person name="Dueholm M.S."/>
            <person name="Pronk J.T."/>
            <person name="Van Loosdrecht M.C.M."/>
        </authorList>
    </citation>
    <scope>NUCLEOTIDE SEQUENCE [LARGE SCALE GENOMIC DNA]</scope>
    <source>
        <strain evidence="4">GalUA</strain>
    </source>
</reference>
<feature type="transmembrane region" description="Helical" evidence="1">
    <location>
        <begin position="393"/>
        <end position="414"/>
    </location>
</feature>
<dbReference type="SUPFAM" id="SSF141868">
    <property type="entry name" value="EAL domain-like"/>
    <property type="match status" value="1"/>
</dbReference>
<feature type="transmembrane region" description="Helical" evidence="1">
    <location>
        <begin position="44"/>
        <end position="63"/>
    </location>
</feature>
<dbReference type="InterPro" id="IPR052155">
    <property type="entry name" value="Biofilm_reg_signaling"/>
</dbReference>
<dbReference type="SUPFAM" id="SSF55781">
    <property type="entry name" value="GAF domain-like"/>
    <property type="match status" value="1"/>
</dbReference>
<feature type="domain" description="EAL" evidence="2">
    <location>
        <begin position="776"/>
        <end position="1030"/>
    </location>
</feature>
<keyword evidence="1" id="KW-0812">Transmembrane</keyword>
<dbReference type="Proteomes" id="UP000461768">
    <property type="component" value="Unassembled WGS sequence"/>
</dbReference>
<dbReference type="FunFam" id="3.30.70.270:FF:000001">
    <property type="entry name" value="Diguanylate cyclase domain protein"/>
    <property type="match status" value="1"/>
</dbReference>
<dbReference type="Pfam" id="PF00990">
    <property type="entry name" value="GGDEF"/>
    <property type="match status" value="1"/>
</dbReference>
<gene>
    <name evidence="4" type="ORF">F7O84_17030</name>
</gene>
<feature type="transmembrane region" description="Helical" evidence="1">
    <location>
        <begin position="75"/>
        <end position="96"/>
    </location>
</feature>
<dbReference type="CDD" id="cd01949">
    <property type="entry name" value="GGDEF"/>
    <property type="match status" value="1"/>
</dbReference>
<dbReference type="InterPro" id="IPR031621">
    <property type="entry name" value="HisKA_7TM"/>
</dbReference>
<dbReference type="SUPFAM" id="SSF55073">
    <property type="entry name" value="Nucleotide cyclase"/>
    <property type="match status" value="1"/>
</dbReference>
<feature type="transmembrane region" description="Helical" evidence="1">
    <location>
        <begin position="261"/>
        <end position="280"/>
    </location>
</feature>
<dbReference type="InterPro" id="IPR029787">
    <property type="entry name" value="Nucleotide_cyclase"/>
</dbReference>
<evidence type="ECO:0000313" key="5">
    <source>
        <dbReference type="Proteomes" id="UP000461768"/>
    </source>
</evidence>
<dbReference type="Pfam" id="PF16927">
    <property type="entry name" value="HisKA_7TM"/>
    <property type="match status" value="1"/>
</dbReference>
<dbReference type="InterPro" id="IPR001633">
    <property type="entry name" value="EAL_dom"/>
</dbReference>
<dbReference type="SMART" id="SM00267">
    <property type="entry name" value="GGDEF"/>
    <property type="match status" value="1"/>
</dbReference>
<dbReference type="AlphaFoldDB" id="A0A7V7UAR8"/>
<feature type="transmembrane region" description="Helical" evidence="1">
    <location>
        <begin position="108"/>
        <end position="128"/>
    </location>
</feature>
<keyword evidence="5" id="KW-1185">Reference proteome</keyword>
<dbReference type="PROSITE" id="PS50883">
    <property type="entry name" value="EAL"/>
    <property type="match status" value="1"/>
</dbReference>
<feature type="transmembrane region" description="Helical" evidence="1">
    <location>
        <begin position="213"/>
        <end position="233"/>
    </location>
</feature>
<reference evidence="4 5" key="1">
    <citation type="submission" date="2019-09" db="EMBL/GenBank/DDBJ databases">
        <authorList>
            <person name="Valk L.C."/>
        </authorList>
    </citation>
    <scope>NUCLEOTIDE SEQUENCE [LARGE SCALE GENOMIC DNA]</scope>
    <source>
        <strain evidence="4">GalUA</strain>
    </source>
</reference>
<feature type="transmembrane region" description="Helical" evidence="1">
    <location>
        <begin position="12"/>
        <end position="32"/>
    </location>
</feature>
<dbReference type="CDD" id="cd01948">
    <property type="entry name" value="EAL"/>
    <property type="match status" value="1"/>
</dbReference>
<dbReference type="PROSITE" id="PS50887">
    <property type="entry name" value="GGDEF"/>
    <property type="match status" value="1"/>
</dbReference>
<dbReference type="PANTHER" id="PTHR44757">
    <property type="entry name" value="DIGUANYLATE CYCLASE DGCP"/>
    <property type="match status" value="1"/>
</dbReference>
<feature type="domain" description="GGDEF" evidence="3">
    <location>
        <begin position="634"/>
        <end position="767"/>
    </location>
</feature>
<dbReference type="InterPro" id="IPR035919">
    <property type="entry name" value="EAL_sf"/>
</dbReference>
<feature type="transmembrane region" description="Helical" evidence="1">
    <location>
        <begin position="184"/>
        <end position="201"/>
    </location>
</feature>
<protein>
    <submittedName>
        <fullName evidence="4">EAL domain-containing protein</fullName>
    </submittedName>
</protein>
<dbReference type="Gene3D" id="3.30.450.40">
    <property type="match status" value="1"/>
</dbReference>
<dbReference type="OrthoDB" id="9805474at2"/>
<proteinExistence type="predicted"/>
<dbReference type="NCBIfam" id="TIGR00254">
    <property type="entry name" value="GGDEF"/>
    <property type="match status" value="1"/>
</dbReference>
<accession>A0A7V7UAR8</accession>
<evidence type="ECO:0000313" key="4">
    <source>
        <dbReference type="EMBL" id="KAB1436071.1"/>
    </source>
</evidence>
<dbReference type="InterPro" id="IPR043128">
    <property type="entry name" value="Rev_trsase/Diguanyl_cyclase"/>
</dbReference>
<dbReference type="Pfam" id="PF00563">
    <property type="entry name" value="EAL"/>
    <property type="match status" value="1"/>
</dbReference>
<organism evidence="4 5">
    <name type="scientific">Candidatus Galacturonatibacter soehngenii</name>
    <dbReference type="NCBI Taxonomy" id="2307010"/>
    <lineage>
        <taxon>Bacteria</taxon>
        <taxon>Bacillati</taxon>
        <taxon>Bacillota</taxon>
        <taxon>Clostridia</taxon>
        <taxon>Lachnospirales</taxon>
        <taxon>Lachnospiraceae</taxon>
        <taxon>Candidatus Galacturonatibacter</taxon>
    </lineage>
</organism>
<sequence length="1034" mass="119251">MRKYMNNLSVLIYGIYFVAASFSIGMGVYFLYKNINTSLNKLAFLFCTSLSCWCFGAALSLVAKSDEISFLWVRFSAIGMATFYAFLIHYILILTNQEKFLKKKGSKFLLYLPCAIAVYIVAISEPITKQLYTLIKTPIGYVFVIENGMWNYLFDLYSLSSMVLGILLVYFWKKQCNDMNQRKQAYLLLLTYYIAFCSIAVTKLLDIFLEHHYFYIITPLIFIFPIFGIFYSIRNYNLMKADSWIEDNVFVEQFRTKIIRYLAQAFVFGGMLYLLTQFIYHKQANLFQVIGFTFILVLFGAGIYLVHRYIPKKELKIILYSVILSFAIPVITLRFADDGAITVWAFSFIIIIATLLFNNATILTMVSTSIMFTQFYLWIFAPYKEVALDNSDFFARVGLIGITIMLIQHINRIYLLRLNQLSEKVQAHDLLFLVSSHVIQVNNENTKEKMKEVLNLICDYVQADRAHIYFRETQELAEDEAYYFWCNEGNNNVDRYSLQDINIVRFPWIKQQLKDNGVVLVSNVDELAKEAEAEKIFLLNQQVKSVLIIPLKRQEHNIGFLRIDYVSNKKKFDESFTKILMTIGNILGEAHIKICSEKKMEKMAYYDQLTNIPNRQMFSKCINQVIEKSHQNGGLFGIIFLDLDSFKIVNDTLGHHYGDKILIMIADRLAKCIRKTDTVCRFGGDEFLIMLNDVTCKADIETVAAKIIKQLEQPLYIEEQEFNITASVGISIFPVDGMDNDTLIKNADIAMYKAKTSGRNQFVFCSPEMKEEIEQSLILTNNLYHAQERSEFSIVYQPQVAIETGEIIAVEALARWYHPELGMISPGIFIPIAEHTSLINSIGEWVLKTACAQNKKWQEQGLKPVRMAVNVSVNQLLNSNFTNIVMKVLEETGLEARYLELEITENVAMQESEYIIEVLTKLKTLGVSLAIDDFGIEYSSLNRIKMLPIDRLKIDMHFIKGILTCDKDKVIVDVIIKLAKDLKLKVIAEGVETIEQLDYLIEKKCDEVQGYYFYKPLSDDEITKVLTNLTNNRQ</sequence>
<dbReference type="SMART" id="SM00052">
    <property type="entry name" value="EAL"/>
    <property type="match status" value="1"/>
</dbReference>
<dbReference type="PANTHER" id="PTHR44757:SF2">
    <property type="entry name" value="BIOFILM ARCHITECTURE MAINTENANCE PROTEIN MBAA"/>
    <property type="match status" value="1"/>
</dbReference>
<dbReference type="Gene3D" id="3.20.20.450">
    <property type="entry name" value="EAL domain"/>
    <property type="match status" value="1"/>
</dbReference>
<feature type="transmembrane region" description="Helical" evidence="1">
    <location>
        <begin position="341"/>
        <end position="357"/>
    </location>
</feature>